<organism evidence="1 2">
    <name type="scientific">Hypsizygus marmoreus</name>
    <name type="common">White beech mushroom</name>
    <name type="synonym">Agaricus marmoreus</name>
    <dbReference type="NCBI Taxonomy" id="39966"/>
    <lineage>
        <taxon>Eukaryota</taxon>
        <taxon>Fungi</taxon>
        <taxon>Dikarya</taxon>
        <taxon>Basidiomycota</taxon>
        <taxon>Agaricomycotina</taxon>
        <taxon>Agaricomycetes</taxon>
        <taxon>Agaricomycetidae</taxon>
        <taxon>Agaricales</taxon>
        <taxon>Tricholomatineae</taxon>
        <taxon>Lyophyllaceae</taxon>
        <taxon>Hypsizygus</taxon>
    </lineage>
</organism>
<gene>
    <name evidence="1" type="ORF">Hypma_001257</name>
</gene>
<evidence type="ECO:0000313" key="1">
    <source>
        <dbReference type="EMBL" id="RDB17681.1"/>
    </source>
</evidence>
<dbReference type="EMBL" id="LUEZ02000110">
    <property type="protein sequence ID" value="RDB17681.1"/>
    <property type="molecule type" value="Genomic_DNA"/>
</dbReference>
<evidence type="ECO:0000313" key="2">
    <source>
        <dbReference type="Proteomes" id="UP000076154"/>
    </source>
</evidence>
<name>A0A369J6I7_HYPMA</name>
<accession>A0A369J6I7</accession>
<proteinExistence type="predicted"/>
<keyword evidence="2" id="KW-1185">Reference proteome</keyword>
<sequence>MSNTSLRNASPHDALRRRLRCTKTIRKAPLTYHTILLTFRLYGCTVIRAHCHTLPKHRNERCSVALRHDASQSRIRLAQSNTQPPCGLRVTIFTILMIRERHP</sequence>
<dbReference type="Proteomes" id="UP000076154">
    <property type="component" value="Unassembled WGS sequence"/>
</dbReference>
<protein>
    <submittedName>
        <fullName evidence="1">Uncharacterized protein</fullName>
    </submittedName>
</protein>
<dbReference type="InParanoid" id="A0A369J6I7"/>
<reference evidence="1" key="1">
    <citation type="submission" date="2018-04" db="EMBL/GenBank/DDBJ databases">
        <title>Whole genome sequencing of Hypsizygus marmoreus.</title>
        <authorList>
            <person name="Choi I.-G."/>
            <person name="Min B."/>
            <person name="Kim J.-G."/>
            <person name="Kim S."/>
            <person name="Oh Y.-L."/>
            <person name="Kong W.-S."/>
            <person name="Park H."/>
            <person name="Jeong J."/>
            <person name="Song E.-S."/>
        </authorList>
    </citation>
    <scope>NUCLEOTIDE SEQUENCE [LARGE SCALE GENOMIC DNA]</scope>
    <source>
        <strain evidence="1">51987-8</strain>
    </source>
</reference>
<dbReference type="AlphaFoldDB" id="A0A369J6I7"/>
<comment type="caution">
    <text evidence="1">The sequence shown here is derived from an EMBL/GenBank/DDBJ whole genome shotgun (WGS) entry which is preliminary data.</text>
</comment>